<feature type="region of interest" description="Disordered" evidence="7">
    <location>
        <begin position="1"/>
        <end position="22"/>
    </location>
</feature>
<dbReference type="InterPro" id="IPR001405">
    <property type="entry name" value="UPF0758"/>
</dbReference>
<dbReference type="Gene3D" id="3.40.140.10">
    <property type="entry name" value="Cytidine Deaminase, domain 2"/>
    <property type="match status" value="1"/>
</dbReference>
<dbReference type="Pfam" id="PF04002">
    <property type="entry name" value="RadC"/>
    <property type="match status" value="1"/>
</dbReference>
<dbReference type="GO" id="GO:0046872">
    <property type="term" value="F:metal ion binding"/>
    <property type="evidence" value="ECO:0007669"/>
    <property type="project" value="UniProtKB-KW"/>
</dbReference>
<dbReference type="GO" id="GO:0008237">
    <property type="term" value="F:metallopeptidase activity"/>
    <property type="evidence" value="ECO:0007669"/>
    <property type="project" value="UniProtKB-KW"/>
</dbReference>
<evidence type="ECO:0000256" key="5">
    <source>
        <dbReference type="ARBA" id="ARBA00022833"/>
    </source>
</evidence>
<evidence type="ECO:0000259" key="8">
    <source>
        <dbReference type="PROSITE" id="PS50249"/>
    </source>
</evidence>
<dbReference type="STRING" id="266892.SAMN04488054_12137"/>
<accession>A0A1I4NXQ1</accession>
<evidence type="ECO:0000256" key="7">
    <source>
        <dbReference type="SAM" id="MobiDB-lite"/>
    </source>
</evidence>
<keyword evidence="10" id="KW-1185">Reference proteome</keyword>
<evidence type="ECO:0000313" key="10">
    <source>
        <dbReference type="Proteomes" id="UP000199668"/>
    </source>
</evidence>
<dbReference type="RefSeq" id="WP_090927625.1">
    <property type="nucleotide sequence ID" value="NZ_FOTY01000021.1"/>
</dbReference>
<keyword evidence="4" id="KW-0378">Hydrolase</keyword>
<sequence length="169" mass="19210">MKRYEKPKQNEPEELETNSEQVQGQHVAMLTLQMVKTGYLWYSDTAIRSPEDAYQLLRDFLGQPDRENFVVMTLDTKNQPTSIYTAHIGDLNGSVIHPREIFKTSIMSNSASIILCHNHPSGILQPSSEDLEATRQVMESGSVLRIDVLDHLILGNQDDFLSLKEKGYM</sequence>
<dbReference type="Proteomes" id="UP000199668">
    <property type="component" value="Unassembled WGS sequence"/>
</dbReference>
<evidence type="ECO:0000256" key="4">
    <source>
        <dbReference type="ARBA" id="ARBA00022801"/>
    </source>
</evidence>
<evidence type="ECO:0000256" key="6">
    <source>
        <dbReference type="ARBA" id="ARBA00023049"/>
    </source>
</evidence>
<dbReference type="InterPro" id="IPR020891">
    <property type="entry name" value="UPF0758_CS"/>
</dbReference>
<dbReference type="AlphaFoldDB" id="A0A1I4NXQ1"/>
<dbReference type="PROSITE" id="PS01302">
    <property type="entry name" value="UPF0758"/>
    <property type="match status" value="1"/>
</dbReference>
<feature type="domain" description="MPN" evidence="8">
    <location>
        <begin position="46"/>
        <end position="169"/>
    </location>
</feature>
<feature type="compositionally biased region" description="Basic and acidic residues" evidence="7">
    <location>
        <begin position="1"/>
        <end position="11"/>
    </location>
</feature>
<evidence type="ECO:0000256" key="3">
    <source>
        <dbReference type="ARBA" id="ARBA00022723"/>
    </source>
</evidence>
<dbReference type="GO" id="GO:0006508">
    <property type="term" value="P:proteolysis"/>
    <property type="evidence" value="ECO:0007669"/>
    <property type="project" value="UniProtKB-KW"/>
</dbReference>
<proteinExistence type="inferred from homology"/>
<dbReference type="PANTHER" id="PTHR30471">
    <property type="entry name" value="DNA REPAIR PROTEIN RADC"/>
    <property type="match status" value="1"/>
</dbReference>
<keyword evidence="3" id="KW-0479">Metal-binding</keyword>
<dbReference type="EMBL" id="FOTY01000021">
    <property type="protein sequence ID" value="SFM20311.1"/>
    <property type="molecule type" value="Genomic_DNA"/>
</dbReference>
<keyword evidence="2" id="KW-0645">Protease</keyword>
<comment type="similarity">
    <text evidence="1">Belongs to the UPF0758 family.</text>
</comment>
<dbReference type="InterPro" id="IPR037518">
    <property type="entry name" value="MPN"/>
</dbReference>
<keyword evidence="6" id="KW-0482">Metalloprotease</keyword>
<evidence type="ECO:0000313" key="9">
    <source>
        <dbReference type="EMBL" id="SFM20311.1"/>
    </source>
</evidence>
<protein>
    <submittedName>
        <fullName evidence="9">DNA repair protein RadC</fullName>
    </submittedName>
</protein>
<dbReference type="OrthoDB" id="9804482at2"/>
<name>A0A1I4NXQ1_9BACI</name>
<evidence type="ECO:0000256" key="2">
    <source>
        <dbReference type="ARBA" id="ARBA00022670"/>
    </source>
</evidence>
<reference evidence="9 10" key="1">
    <citation type="submission" date="2016-10" db="EMBL/GenBank/DDBJ databases">
        <authorList>
            <person name="de Groot N.N."/>
        </authorList>
    </citation>
    <scope>NUCLEOTIDE SEQUENCE [LARGE SCALE GENOMIC DNA]</scope>
    <source>
        <strain evidence="9 10">CGMCC 1.6134</strain>
    </source>
</reference>
<dbReference type="InterPro" id="IPR025657">
    <property type="entry name" value="RadC_JAB"/>
</dbReference>
<gene>
    <name evidence="9" type="ORF">SAMN04488054_12137</name>
</gene>
<organism evidence="9 10">
    <name type="scientific">Salibacterium qingdaonense</name>
    <dbReference type="NCBI Taxonomy" id="266892"/>
    <lineage>
        <taxon>Bacteria</taxon>
        <taxon>Bacillati</taxon>
        <taxon>Bacillota</taxon>
        <taxon>Bacilli</taxon>
        <taxon>Bacillales</taxon>
        <taxon>Bacillaceae</taxon>
    </lineage>
</organism>
<dbReference type="CDD" id="cd08071">
    <property type="entry name" value="MPN_DUF2466"/>
    <property type="match status" value="1"/>
</dbReference>
<evidence type="ECO:0000256" key="1">
    <source>
        <dbReference type="ARBA" id="ARBA00010243"/>
    </source>
</evidence>
<keyword evidence="5" id="KW-0862">Zinc</keyword>
<dbReference type="PANTHER" id="PTHR30471:SF3">
    <property type="entry name" value="UPF0758 PROTEIN YEES-RELATED"/>
    <property type="match status" value="1"/>
</dbReference>
<dbReference type="PROSITE" id="PS50249">
    <property type="entry name" value="MPN"/>
    <property type="match status" value="1"/>
</dbReference>